<dbReference type="Proteomes" id="UP000245820">
    <property type="component" value="Chromosome"/>
</dbReference>
<name>A0A2S2DFN1_9BURK</name>
<dbReference type="PANTHER" id="PTHR42110:SF1">
    <property type="entry name" value="L-ASPARAGINASE, PUTATIVE (AFU_ORTHOLOGUE AFUA_3G11890)-RELATED"/>
    <property type="match status" value="1"/>
</dbReference>
<accession>A0A2S2DFN1</accession>
<dbReference type="InterPro" id="IPR010349">
    <property type="entry name" value="Asparaginase_II"/>
</dbReference>
<evidence type="ECO:0000313" key="2">
    <source>
        <dbReference type="Proteomes" id="UP000245820"/>
    </source>
</evidence>
<protein>
    <submittedName>
        <fullName evidence="1">Asparagine amidohydrolase</fullName>
    </submittedName>
</protein>
<keyword evidence="1" id="KW-0378">Hydrolase</keyword>
<organism evidence="1 2">
    <name type="scientific">Massilia oculi</name>
    <dbReference type="NCBI Taxonomy" id="945844"/>
    <lineage>
        <taxon>Bacteria</taxon>
        <taxon>Pseudomonadati</taxon>
        <taxon>Pseudomonadota</taxon>
        <taxon>Betaproteobacteria</taxon>
        <taxon>Burkholderiales</taxon>
        <taxon>Oxalobacteraceae</taxon>
        <taxon>Telluria group</taxon>
        <taxon>Massilia</taxon>
    </lineage>
</organism>
<proteinExistence type="predicted"/>
<gene>
    <name evidence="1" type="ORF">DIR46_06755</name>
</gene>
<dbReference type="RefSeq" id="WP_109344551.1">
    <property type="nucleotide sequence ID" value="NZ_CP029343.1"/>
</dbReference>
<dbReference type="PANTHER" id="PTHR42110">
    <property type="entry name" value="L-ASPARAGINASE, PUTATIVE (AFU_ORTHOLOGUE AFUA_3G11890)-RELATED"/>
    <property type="match status" value="1"/>
</dbReference>
<dbReference type="Pfam" id="PF06089">
    <property type="entry name" value="Asparaginase_II"/>
    <property type="match status" value="1"/>
</dbReference>
<dbReference type="KEGG" id="mtim:DIR46_06755"/>
<dbReference type="GO" id="GO:0016787">
    <property type="term" value="F:hydrolase activity"/>
    <property type="evidence" value="ECO:0007669"/>
    <property type="project" value="UniProtKB-KW"/>
</dbReference>
<dbReference type="OrthoDB" id="9780674at2"/>
<keyword evidence="2" id="KW-1185">Reference proteome</keyword>
<reference evidence="1 2" key="1">
    <citation type="submission" date="2018-05" db="EMBL/GenBank/DDBJ databases">
        <title>Complete genome sequence of Massilia oculi sp. nov. CCUG 43427T (=DSM 26321T), the type strain of M. oculi, and comparison with genome sequences of other Massilia strains.</title>
        <authorList>
            <person name="Zhu B."/>
        </authorList>
    </citation>
    <scope>NUCLEOTIDE SEQUENCE [LARGE SCALE GENOMIC DNA]</scope>
    <source>
        <strain evidence="1 2">CCUG 43427</strain>
    </source>
</reference>
<sequence>MQAIPLVATTRGYPDSGNVTENVHWGSIAVVDTRGRLLWSAGDPDYPTFTRSALKPFQALPFILSDGPARFSLTQAEVALLCASHSGEDIHLEGVRAILDKIGLAPGHLECGCAQPLHYEFTGTKPPPDAQWTQLHHNCSGKHSGFLAWCRLHDVPTAGYVERAHPLQQAIRAALADTVGLPAEAMPSGIDGCSAPNYALPLSSLAHLYARLAHGSNDPQLGGAMGILGEAMTARPDMVSGQARTDLHWMTAGGGDWVAKIGADAVQAIGVRSAGIGIAIKIADGNSRALHPAVYAVLDQLGLLDAQRRAALERYRQPAIQNARGTVAGDIRPCSRSRAPDEGWRAGRASLQHLSF</sequence>
<dbReference type="AlphaFoldDB" id="A0A2S2DFN1"/>
<dbReference type="EMBL" id="CP029343">
    <property type="protein sequence ID" value="AWL04165.1"/>
    <property type="molecule type" value="Genomic_DNA"/>
</dbReference>
<evidence type="ECO:0000313" key="1">
    <source>
        <dbReference type="EMBL" id="AWL04165.1"/>
    </source>
</evidence>